<accession>A0A0D3ASY2</accession>
<proteinExistence type="predicted"/>
<evidence type="ECO:0000313" key="2">
    <source>
        <dbReference type="EnsemblPlants" id="Bo2g107510.1"/>
    </source>
</evidence>
<keyword evidence="3" id="KW-1185">Reference proteome</keyword>
<dbReference type="HOGENOM" id="CLU_019862_0_1_1"/>
<dbReference type="AlphaFoldDB" id="A0A0D3ASY2"/>
<organism evidence="2 3">
    <name type="scientific">Brassica oleracea var. oleracea</name>
    <dbReference type="NCBI Taxonomy" id="109376"/>
    <lineage>
        <taxon>Eukaryota</taxon>
        <taxon>Viridiplantae</taxon>
        <taxon>Streptophyta</taxon>
        <taxon>Embryophyta</taxon>
        <taxon>Tracheophyta</taxon>
        <taxon>Spermatophyta</taxon>
        <taxon>Magnoliopsida</taxon>
        <taxon>eudicotyledons</taxon>
        <taxon>Gunneridae</taxon>
        <taxon>Pentapetalae</taxon>
        <taxon>rosids</taxon>
        <taxon>malvids</taxon>
        <taxon>Brassicales</taxon>
        <taxon>Brassicaceae</taxon>
        <taxon>Brassiceae</taxon>
        <taxon>Brassica</taxon>
    </lineage>
</organism>
<reference evidence="2" key="2">
    <citation type="submission" date="2015-03" db="UniProtKB">
        <authorList>
            <consortium name="EnsemblPlants"/>
        </authorList>
    </citation>
    <scope>IDENTIFICATION</scope>
</reference>
<dbReference type="EnsemblPlants" id="Bo2g107510.1">
    <property type="protein sequence ID" value="Bo2g107510.1"/>
    <property type="gene ID" value="Bo2g107510"/>
</dbReference>
<feature type="compositionally biased region" description="Basic residues" evidence="1">
    <location>
        <begin position="1"/>
        <end position="12"/>
    </location>
</feature>
<evidence type="ECO:0000256" key="1">
    <source>
        <dbReference type="SAM" id="MobiDB-lite"/>
    </source>
</evidence>
<feature type="region of interest" description="Disordered" evidence="1">
    <location>
        <begin position="1"/>
        <end position="33"/>
    </location>
</feature>
<evidence type="ECO:0000313" key="3">
    <source>
        <dbReference type="Proteomes" id="UP000032141"/>
    </source>
</evidence>
<dbReference type="Proteomes" id="UP000032141">
    <property type="component" value="Chromosome C2"/>
</dbReference>
<dbReference type="Gramene" id="Bo2g107510.1">
    <property type="protein sequence ID" value="Bo2g107510.1"/>
    <property type="gene ID" value="Bo2g107510"/>
</dbReference>
<name>A0A0D3ASY2_BRAOL</name>
<reference evidence="2 3" key="1">
    <citation type="journal article" date="2014" name="Genome Biol.">
        <title>Transcriptome and methylome profiling reveals relics of genome dominance in the mesopolyploid Brassica oleracea.</title>
        <authorList>
            <person name="Parkin I.A."/>
            <person name="Koh C."/>
            <person name="Tang H."/>
            <person name="Robinson S.J."/>
            <person name="Kagale S."/>
            <person name="Clarke W.E."/>
            <person name="Town C.D."/>
            <person name="Nixon J."/>
            <person name="Krishnakumar V."/>
            <person name="Bidwell S.L."/>
            <person name="Denoeud F."/>
            <person name="Belcram H."/>
            <person name="Links M.G."/>
            <person name="Just J."/>
            <person name="Clarke C."/>
            <person name="Bender T."/>
            <person name="Huebert T."/>
            <person name="Mason A.S."/>
            <person name="Pires J.C."/>
            <person name="Barker G."/>
            <person name="Moore J."/>
            <person name="Walley P.G."/>
            <person name="Manoli S."/>
            <person name="Batley J."/>
            <person name="Edwards D."/>
            <person name="Nelson M.N."/>
            <person name="Wang X."/>
            <person name="Paterson A.H."/>
            <person name="King G."/>
            <person name="Bancroft I."/>
            <person name="Chalhoub B."/>
            <person name="Sharpe A.G."/>
        </authorList>
    </citation>
    <scope>NUCLEOTIDE SEQUENCE</scope>
    <source>
        <strain evidence="2 3">cv. TO1000</strain>
    </source>
</reference>
<protein>
    <submittedName>
        <fullName evidence="2">Uncharacterized protein</fullName>
    </submittedName>
</protein>
<sequence>MTSRKRSSKKKTSPQSSSGNPCTNEEIVPKEEFEVEQEEKKAYWDVLCGSITPPPEVFYPTRPSTQLDPTLPSRTSPAYLKTLREFYRVLSGVVFRVPVHGESAEDPPERFFTCYEAFLTRCRMWFLIPEAIVRTLDHFELSISQLNVAALQTFLSVLILSYELGMDLSPYDFEGLWSTRKTSIDYSYRMALKRHMSIIHGHTSNAKGWFERFFYVRIDGASVEENCLPLFRGKWKFHRPNNILPAIPSDLFAKRDMFAKRDLLRNGPFFWDSFTLDRIRNAVVLYRSQGISRPLRASDIDEPHLETDKGIALEDRNFVSEDLPLPGWNLCFTPGDGSGTSEAPLPDDFFANLHPGFTTPASLDEASRREVFAEGSRLITRECGSLIKCLTEVSERRVFRTSRPKRSRGNSSIFRTRLRKESADRLSPIPELSFVRRGKGGGRLLLTFGSRRTLISLFSPRLLRCRASWMGAPRPSRWFLQSWGGSESFGNPSRFWEDTTEAGADAADEGGEVDQPTASFGALISGYLDLDL</sequence>